<feature type="domain" description="HNH nuclease" evidence="1">
    <location>
        <begin position="73"/>
        <end position="114"/>
    </location>
</feature>
<organism evidence="2 3">
    <name type="scientific">Limnohabitans lacus</name>
    <dbReference type="NCBI Taxonomy" id="3045173"/>
    <lineage>
        <taxon>Bacteria</taxon>
        <taxon>Pseudomonadati</taxon>
        <taxon>Pseudomonadota</taxon>
        <taxon>Betaproteobacteria</taxon>
        <taxon>Burkholderiales</taxon>
        <taxon>Comamonadaceae</taxon>
        <taxon>Limnohabitans</taxon>
    </lineage>
</organism>
<evidence type="ECO:0000259" key="1">
    <source>
        <dbReference type="Pfam" id="PF13392"/>
    </source>
</evidence>
<gene>
    <name evidence="2" type="ORF">QLQ16_10770</name>
</gene>
<keyword evidence="2" id="KW-0378">Hydrolase</keyword>
<dbReference type="EMBL" id="JASGBH010000007">
    <property type="protein sequence ID" value="MDI9234319.1"/>
    <property type="molecule type" value="Genomic_DNA"/>
</dbReference>
<dbReference type="SUPFAM" id="SSF54060">
    <property type="entry name" value="His-Me finger endonucleases"/>
    <property type="match status" value="1"/>
</dbReference>
<dbReference type="Pfam" id="PF13392">
    <property type="entry name" value="HNH_3"/>
    <property type="match status" value="1"/>
</dbReference>
<dbReference type="GO" id="GO:0004519">
    <property type="term" value="F:endonuclease activity"/>
    <property type="evidence" value="ECO:0007669"/>
    <property type="project" value="UniProtKB-KW"/>
</dbReference>
<reference evidence="2" key="1">
    <citation type="submission" date="2023-05" db="EMBL/GenBank/DDBJ databases">
        <title>Limnohabitans sp. strain HM2-2 Genome sequencing and assembly.</title>
        <authorList>
            <person name="Jung Y."/>
        </authorList>
    </citation>
    <scope>NUCLEOTIDE SEQUENCE</scope>
    <source>
        <strain evidence="2">HM2-2</strain>
    </source>
</reference>
<protein>
    <submittedName>
        <fullName evidence="2">HNH endonuclease signature motif containing protein</fullName>
        <ecNumber evidence="2">3.1.-.-</ecNumber>
    </submittedName>
</protein>
<comment type="caution">
    <text evidence="2">The sequence shown here is derived from an EMBL/GenBank/DDBJ whole genome shotgun (WGS) entry which is preliminary data.</text>
</comment>
<proteinExistence type="predicted"/>
<dbReference type="Proteomes" id="UP001431902">
    <property type="component" value="Unassembled WGS sequence"/>
</dbReference>
<dbReference type="InterPro" id="IPR044925">
    <property type="entry name" value="His-Me_finger_sf"/>
</dbReference>
<keyword evidence="2" id="KW-0255">Endonuclease</keyword>
<keyword evidence="3" id="KW-1185">Reference proteome</keyword>
<keyword evidence="2" id="KW-0540">Nuclease</keyword>
<sequence length="187" mass="21182">MACTKTRVNKLDGLTEIPGVPGYYVDVNGFVYSTKRGRWGYKIAVRKLKAWTDDRGYSHVTLRPYGQKKRHSVSRLVAMAFHGDPPKNSVVAHLDGNPKNNKPSNLGYVSQCENIGHKWQHGTMIFGETSHLSTMSDETVIQIWKQICSGASCREIRHQFNVSTAYYYALKKGRIRKHITGINLQTL</sequence>
<dbReference type="InterPro" id="IPR003615">
    <property type="entry name" value="HNH_nuc"/>
</dbReference>
<evidence type="ECO:0000313" key="2">
    <source>
        <dbReference type="EMBL" id="MDI9234319.1"/>
    </source>
</evidence>
<dbReference type="EC" id="3.1.-.-" evidence="2"/>
<evidence type="ECO:0000313" key="3">
    <source>
        <dbReference type="Proteomes" id="UP001431902"/>
    </source>
</evidence>
<name>A0ABT6X8N1_9BURK</name>
<dbReference type="GO" id="GO:0016787">
    <property type="term" value="F:hydrolase activity"/>
    <property type="evidence" value="ECO:0007669"/>
    <property type="project" value="UniProtKB-KW"/>
</dbReference>
<accession>A0ABT6X8N1</accession>
<dbReference type="Gene3D" id="3.90.75.20">
    <property type="match status" value="1"/>
</dbReference>